<keyword evidence="2" id="KW-0560">Oxidoreductase</keyword>
<dbReference type="PANTHER" id="PTHR43477">
    <property type="entry name" value="DIHYDROANTICAPSIN 7-DEHYDROGENASE"/>
    <property type="match status" value="1"/>
</dbReference>
<dbReference type="RefSeq" id="WP_166277513.1">
    <property type="nucleotide sequence ID" value="NZ_JTHE03000106.1"/>
</dbReference>
<dbReference type="InterPro" id="IPR002347">
    <property type="entry name" value="SDR_fam"/>
</dbReference>
<dbReference type="GO" id="GO:0016491">
    <property type="term" value="F:oxidoreductase activity"/>
    <property type="evidence" value="ECO:0007669"/>
    <property type="project" value="UniProtKB-KW"/>
</dbReference>
<dbReference type="NCBIfam" id="NF005559">
    <property type="entry name" value="PRK07231.1"/>
    <property type="match status" value="1"/>
</dbReference>
<comment type="caution">
    <text evidence="3">The sequence shown here is derived from an EMBL/GenBank/DDBJ whole genome shotgun (WGS) entry which is preliminary data.</text>
</comment>
<dbReference type="CDD" id="cd05233">
    <property type="entry name" value="SDR_c"/>
    <property type="match status" value="1"/>
</dbReference>
<dbReference type="InterPro" id="IPR020904">
    <property type="entry name" value="Sc_DH/Rdtase_CS"/>
</dbReference>
<comment type="similarity">
    <text evidence="1">Belongs to the short-chain dehydrogenases/reductases (SDR) family.</text>
</comment>
<evidence type="ECO:0000256" key="1">
    <source>
        <dbReference type="ARBA" id="ARBA00006484"/>
    </source>
</evidence>
<dbReference type="InterPro" id="IPR036291">
    <property type="entry name" value="NAD(P)-bd_dom_sf"/>
</dbReference>
<accession>A0ABD4T8K0</accession>
<dbReference type="PRINTS" id="PR00080">
    <property type="entry name" value="SDRFAMILY"/>
</dbReference>
<evidence type="ECO:0000256" key="2">
    <source>
        <dbReference type="ARBA" id="ARBA00023002"/>
    </source>
</evidence>
<dbReference type="SUPFAM" id="SSF51735">
    <property type="entry name" value="NAD(P)-binding Rossmann-fold domains"/>
    <property type="match status" value="1"/>
</dbReference>
<dbReference type="FunFam" id="3.40.50.720:FF:000084">
    <property type="entry name" value="Short-chain dehydrogenase reductase"/>
    <property type="match status" value="1"/>
</dbReference>
<evidence type="ECO:0000313" key="4">
    <source>
        <dbReference type="Proteomes" id="UP000031561"/>
    </source>
</evidence>
<sequence length="257" mass="27313">MTTGRFNNQVVLISGGAGGAGRAASRRFAAEGAQVAIVDVQLDAGRSLVEEIEASGRKALFIPGDVSQAAAVQSAVQQALAYFGEINILFNHAGTVIVKPFLETTEADWDRLMAINVKSMFLMTQAVLPGMIEKGKGVIINTASISGFSASAMESAYCTTKGAILQLTRAIAVEFRDQGIRCNAISPGFIRTPHGLREMEECVRLGIDFSNDDIVQRQGRFCEPEEIAGVAVFLASEDASFVNGASITVDNTWTAST</sequence>
<evidence type="ECO:0000313" key="3">
    <source>
        <dbReference type="EMBL" id="MCM1984946.1"/>
    </source>
</evidence>
<protein>
    <submittedName>
        <fullName evidence="3">SDR family oxidoreductase</fullName>
    </submittedName>
</protein>
<dbReference type="Gene3D" id="3.40.50.720">
    <property type="entry name" value="NAD(P)-binding Rossmann-like Domain"/>
    <property type="match status" value="1"/>
</dbReference>
<dbReference type="AlphaFoldDB" id="A0ABD4T8K0"/>
<keyword evidence="4" id="KW-1185">Reference proteome</keyword>
<gene>
    <name evidence="3" type="ORF">QQ91_0019165</name>
</gene>
<proteinExistence type="inferred from homology"/>
<dbReference type="InterPro" id="IPR051122">
    <property type="entry name" value="SDR_DHRS6-like"/>
</dbReference>
<organism evidence="3 4">
    <name type="scientific">Lyngbya confervoides BDU141951</name>
    <dbReference type="NCBI Taxonomy" id="1574623"/>
    <lineage>
        <taxon>Bacteria</taxon>
        <taxon>Bacillati</taxon>
        <taxon>Cyanobacteriota</taxon>
        <taxon>Cyanophyceae</taxon>
        <taxon>Oscillatoriophycideae</taxon>
        <taxon>Oscillatoriales</taxon>
        <taxon>Microcoleaceae</taxon>
        <taxon>Lyngbya</taxon>
    </lineage>
</organism>
<name>A0ABD4T8K0_9CYAN</name>
<dbReference type="PRINTS" id="PR00081">
    <property type="entry name" value="GDHRDH"/>
</dbReference>
<dbReference type="EMBL" id="JTHE03000106">
    <property type="protein sequence ID" value="MCM1984946.1"/>
    <property type="molecule type" value="Genomic_DNA"/>
</dbReference>
<dbReference type="Proteomes" id="UP000031561">
    <property type="component" value="Unassembled WGS sequence"/>
</dbReference>
<dbReference type="PANTHER" id="PTHR43477:SF1">
    <property type="entry name" value="DIHYDROANTICAPSIN 7-DEHYDROGENASE"/>
    <property type="match status" value="1"/>
</dbReference>
<dbReference type="Pfam" id="PF13561">
    <property type="entry name" value="adh_short_C2"/>
    <property type="match status" value="1"/>
</dbReference>
<dbReference type="PROSITE" id="PS00061">
    <property type="entry name" value="ADH_SHORT"/>
    <property type="match status" value="1"/>
</dbReference>
<reference evidence="3 4" key="1">
    <citation type="journal article" date="2015" name="Genome Announc.">
        <title>Draft Genome Sequence of Filamentous Marine Cyanobacterium Lyngbya confervoides Strain BDU141951.</title>
        <authorList>
            <person name="Chandrababunaidu M.M."/>
            <person name="Sen D."/>
            <person name="Tripathy S."/>
        </authorList>
    </citation>
    <scope>NUCLEOTIDE SEQUENCE [LARGE SCALE GENOMIC DNA]</scope>
    <source>
        <strain evidence="3 4">BDU141951</strain>
    </source>
</reference>